<dbReference type="Gene3D" id="3.80.10.10">
    <property type="entry name" value="Ribonuclease Inhibitor"/>
    <property type="match status" value="1"/>
</dbReference>
<protein>
    <submittedName>
        <fullName evidence="2">Uncharacterized protein</fullName>
    </submittedName>
</protein>
<accession>A0A409XWT0</accession>
<dbReference type="EMBL" id="NHYE01001431">
    <property type="protein sequence ID" value="PPQ95193.1"/>
    <property type="molecule type" value="Genomic_DNA"/>
</dbReference>
<evidence type="ECO:0000313" key="2">
    <source>
        <dbReference type="EMBL" id="PPQ95193.1"/>
    </source>
</evidence>
<reference evidence="2 3" key="1">
    <citation type="journal article" date="2018" name="Evol. Lett.">
        <title>Horizontal gene cluster transfer increased hallucinogenic mushroom diversity.</title>
        <authorList>
            <person name="Reynolds H.T."/>
            <person name="Vijayakumar V."/>
            <person name="Gluck-Thaler E."/>
            <person name="Korotkin H.B."/>
            <person name="Matheny P.B."/>
            <person name="Slot J.C."/>
        </authorList>
    </citation>
    <scope>NUCLEOTIDE SEQUENCE [LARGE SCALE GENOMIC DNA]</scope>
    <source>
        <strain evidence="2 3">SRW20</strain>
    </source>
</reference>
<dbReference type="InParanoid" id="A0A409XWT0"/>
<comment type="caution">
    <text evidence="2">The sequence shown here is derived from an EMBL/GenBank/DDBJ whole genome shotgun (WGS) entry which is preliminary data.</text>
</comment>
<dbReference type="InterPro" id="IPR032675">
    <property type="entry name" value="LRR_dom_sf"/>
</dbReference>
<feature type="compositionally biased region" description="Acidic residues" evidence="1">
    <location>
        <begin position="486"/>
        <end position="500"/>
    </location>
</feature>
<sequence>MDEVKPSLDELERRWHDNRAVLHRVLEDEDKLTKQIVEFHSRDEIRRLKLALFQVKMDMKDALDDLASVQEELDASYQIQRTMSTLRKPFSHPPPEILCMIFERTIPPEFLIDTSHSFCPNYIWARVQEQKHAIVNVCRAWHRIGLPFLYKRVTIRHASQLPNLLRTLKQSDSSELVNMIKTVEVQCHVPIWWTSHFEKLLKILLSICPQISACVLRFAGSHIPLPKETPIIGASFAHITSLALDATFEKATLEKAILLAAPHIISLSFHIPQEPTDAALYFPEPVHFPHLQHLSVSMSRHASASRAHEIPRAWEMPNLQRVTFNLNFYRGDLQESVRGFCKHHGAKLQYLQISSCGDSLIREVLSSCPNLQHVVIPPTGMSLMHGKVEWIDVYMPDGDTDFLSSIWTTPMHTSGMPSLKGVRFISPFLLSCCPNISLLIPPDLVPTSSDEFSCQFLEWGVRHEVAHLSHLPGAIWLQESYAEGQDSGDESYIDDDANDTESEHSDSSSVWDFYDMADDHEWRHAYERESELTALETEFPWLDD</sequence>
<evidence type="ECO:0000313" key="3">
    <source>
        <dbReference type="Proteomes" id="UP000284706"/>
    </source>
</evidence>
<gene>
    <name evidence="2" type="ORF">CVT26_014884</name>
</gene>
<dbReference type="Proteomes" id="UP000284706">
    <property type="component" value="Unassembled WGS sequence"/>
</dbReference>
<organism evidence="2 3">
    <name type="scientific">Gymnopilus dilepis</name>
    <dbReference type="NCBI Taxonomy" id="231916"/>
    <lineage>
        <taxon>Eukaryota</taxon>
        <taxon>Fungi</taxon>
        <taxon>Dikarya</taxon>
        <taxon>Basidiomycota</taxon>
        <taxon>Agaricomycotina</taxon>
        <taxon>Agaricomycetes</taxon>
        <taxon>Agaricomycetidae</taxon>
        <taxon>Agaricales</taxon>
        <taxon>Agaricineae</taxon>
        <taxon>Hymenogastraceae</taxon>
        <taxon>Gymnopilus</taxon>
    </lineage>
</organism>
<name>A0A409XWT0_9AGAR</name>
<dbReference type="AlphaFoldDB" id="A0A409XWT0"/>
<feature type="region of interest" description="Disordered" evidence="1">
    <location>
        <begin position="486"/>
        <end position="509"/>
    </location>
</feature>
<dbReference type="SUPFAM" id="SSF52047">
    <property type="entry name" value="RNI-like"/>
    <property type="match status" value="1"/>
</dbReference>
<keyword evidence="3" id="KW-1185">Reference proteome</keyword>
<dbReference type="OrthoDB" id="3258555at2759"/>
<evidence type="ECO:0000256" key="1">
    <source>
        <dbReference type="SAM" id="MobiDB-lite"/>
    </source>
</evidence>
<proteinExistence type="predicted"/>